<dbReference type="PANTHER" id="PTHR43404:SF2">
    <property type="entry name" value="LIPOPOLYSACCHARIDE CHOLINEPHOSPHOTRANSFERASE LICD"/>
    <property type="match status" value="1"/>
</dbReference>
<dbReference type="RefSeq" id="WP_218674941.1">
    <property type="nucleotide sequence ID" value="NZ_CP054878.1"/>
</dbReference>
<sequence length="272" mass="32809">MQFSSHPSLQVNIDKRKKRNLELLLKISKFCEENNLFYSLYFGTALGAVRDKKIIEWDADVDIIINLETYQKLLANFPKNIVNNDNTKNYCYQFPRFVDSYDESEPNSSFIDLFILVESDFDKINKYSKSKFNKLRAFKGYFKNYRKFYTHKYIQNLIVSFVKIFLFWVKPLTIEEAHKQIQTTKQTELYFIVHWPNSKEKLINDHIILKKDIQEVVKIELNGYMFNVIKNMEFYLEKIYGSSWKIPIRTDNFVFYGYYEMGKKQSYRKNQQ</sequence>
<dbReference type="GO" id="GO:0009100">
    <property type="term" value="P:glycoprotein metabolic process"/>
    <property type="evidence" value="ECO:0007669"/>
    <property type="project" value="UniProtKB-ARBA"/>
</dbReference>
<dbReference type="NCBIfam" id="NF045866">
    <property type="entry name" value="GGPL_Ptran_Mf1"/>
    <property type="match status" value="1"/>
</dbReference>
<dbReference type="AlphaFoldDB" id="A0A9Q3QDH6"/>
<dbReference type="PANTHER" id="PTHR43404">
    <property type="entry name" value="LIPOPOLYSACCHARIDE CHOLINEPHOSPHOTRANSFERASE LICD"/>
    <property type="match status" value="1"/>
</dbReference>
<dbReference type="Pfam" id="PF04991">
    <property type="entry name" value="LicD"/>
    <property type="match status" value="1"/>
</dbReference>
<gene>
    <name evidence="2" type="ORF">MADP07_00107</name>
</gene>
<accession>A0A9Q3QDH6</accession>
<name>A0A9Q3QDH6_9BACT</name>
<protein>
    <submittedName>
        <fullName evidence="2">Lipopolysaccharide cholinephosphotransferase</fullName>
    </submittedName>
</protein>
<comment type="caution">
    <text evidence="2">The sequence shown here is derived from an EMBL/GenBank/DDBJ whole genome shotgun (WGS) entry which is preliminary data.</text>
</comment>
<feature type="domain" description="LicD/FKTN/FKRP nucleotidyltransferase" evidence="1">
    <location>
        <begin position="31"/>
        <end position="241"/>
    </location>
</feature>
<evidence type="ECO:0000313" key="3">
    <source>
        <dbReference type="Proteomes" id="UP000746160"/>
    </source>
</evidence>
<evidence type="ECO:0000313" key="2">
    <source>
        <dbReference type="EMBL" id="MBW0602399.1"/>
    </source>
</evidence>
<dbReference type="InterPro" id="IPR052942">
    <property type="entry name" value="LPS_cholinephosphotransferase"/>
</dbReference>
<dbReference type="EMBL" id="JABZFG010000001">
    <property type="protein sequence ID" value="MBW0602399.1"/>
    <property type="molecule type" value="Genomic_DNA"/>
</dbReference>
<proteinExistence type="predicted"/>
<reference evidence="2" key="1">
    <citation type="journal article" date="2021" name="Genes Genomics">
        <title>Comparative genomic analysis of Mycoplasma anatis strains.</title>
        <authorList>
            <person name="Zhou Q."/>
            <person name="Mai K."/>
            <person name="Yang D."/>
            <person name="Liu J."/>
            <person name="Yan Z."/>
            <person name="Luo C."/>
            <person name="Tan Y."/>
            <person name="Cao S."/>
            <person name="Zhou Q."/>
            <person name="Chen L."/>
            <person name="Chen F."/>
        </authorList>
    </citation>
    <scope>NUCLEOTIDE SEQUENCE</scope>
    <source>
        <strain evidence="2">DP07</strain>
    </source>
</reference>
<dbReference type="Proteomes" id="UP000746160">
    <property type="component" value="Unassembled WGS sequence"/>
</dbReference>
<organism evidence="2 3">
    <name type="scientific">Mycoplasmopsis anatis</name>
    <dbReference type="NCBI Taxonomy" id="171279"/>
    <lineage>
        <taxon>Bacteria</taxon>
        <taxon>Bacillati</taxon>
        <taxon>Mycoplasmatota</taxon>
        <taxon>Mycoplasmoidales</taxon>
        <taxon>Metamycoplasmataceae</taxon>
        <taxon>Mycoplasmopsis</taxon>
    </lineage>
</organism>
<evidence type="ECO:0000259" key="1">
    <source>
        <dbReference type="Pfam" id="PF04991"/>
    </source>
</evidence>
<dbReference type="InterPro" id="IPR007074">
    <property type="entry name" value="LicD/FKTN/FKRP_NTP_transf"/>
</dbReference>